<keyword evidence="3" id="KW-1185">Reference proteome</keyword>
<dbReference type="Proteomes" id="UP000630923">
    <property type="component" value="Unassembled WGS sequence"/>
</dbReference>
<dbReference type="GO" id="GO:0071111">
    <property type="term" value="F:cyclic-guanylate-specific phosphodiesterase activity"/>
    <property type="evidence" value="ECO:0007669"/>
    <property type="project" value="InterPro"/>
</dbReference>
<reference evidence="2" key="1">
    <citation type="journal article" date="2014" name="Int. J. Syst. Evol. Microbiol.">
        <title>Complete genome sequence of Corynebacterium casei LMG S-19264T (=DSM 44701T), isolated from a smear-ripened cheese.</title>
        <authorList>
            <consortium name="US DOE Joint Genome Institute (JGI-PGF)"/>
            <person name="Walter F."/>
            <person name="Albersmeier A."/>
            <person name="Kalinowski J."/>
            <person name="Ruckert C."/>
        </authorList>
    </citation>
    <scope>NUCLEOTIDE SEQUENCE</scope>
    <source>
        <strain evidence="2">KCTC 42590</strain>
    </source>
</reference>
<reference evidence="2" key="2">
    <citation type="submission" date="2020-09" db="EMBL/GenBank/DDBJ databases">
        <authorList>
            <person name="Sun Q."/>
            <person name="Kim S."/>
        </authorList>
    </citation>
    <scope>NUCLEOTIDE SEQUENCE</scope>
    <source>
        <strain evidence="2">KCTC 42590</strain>
    </source>
</reference>
<dbReference type="InterPro" id="IPR035919">
    <property type="entry name" value="EAL_sf"/>
</dbReference>
<dbReference type="PANTHER" id="PTHR33121">
    <property type="entry name" value="CYCLIC DI-GMP PHOSPHODIESTERASE PDEF"/>
    <property type="match status" value="1"/>
</dbReference>
<dbReference type="SUPFAM" id="SSF141868">
    <property type="entry name" value="EAL domain-like"/>
    <property type="match status" value="1"/>
</dbReference>
<name>A0A919E6T3_9PROT</name>
<dbReference type="InterPro" id="IPR050706">
    <property type="entry name" value="Cyclic-di-GMP_PDE-like"/>
</dbReference>
<evidence type="ECO:0000313" key="3">
    <source>
        <dbReference type="Proteomes" id="UP000630923"/>
    </source>
</evidence>
<evidence type="ECO:0000259" key="1">
    <source>
        <dbReference type="PROSITE" id="PS50883"/>
    </source>
</evidence>
<dbReference type="RefSeq" id="WP_191250518.1">
    <property type="nucleotide sequence ID" value="NZ_BNCI01000001.1"/>
</dbReference>
<dbReference type="SMART" id="SM00052">
    <property type="entry name" value="EAL"/>
    <property type="match status" value="1"/>
</dbReference>
<organism evidence="2 3">
    <name type="scientific">Kordiimonas sediminis</name>
    <dbReference type="NCBI Taxonomy" id="1735581"/>
    <lineage>
        <taxon>Bacteria</taxon>
        <taxon>Pseudomonadati</taxon>
        <taxon>Pseudomonadota</taxon>
        <taxon>Alphaproteobacteria</taxon>
        <taxon>Kordiimonadales</taxon>
        <taxon>Kordiimonadaceae</taxon>
        <taxon>Kordiimonas</taxon>
    </lineage>
</organism>
<dbReference type="Pfam" id="PF00563">
    <property type="entry name" value="EAL"/>
    <property type="match status" value="1"/>
</dbReference>
<dbReference type="InterPro" id="IPR001633">
    <property type="entry name" value="EAL_dom"/>
</dbReference>
<proteinExistence type="predicted"/>
<evidence type="ECO:0000313" key="2">
    <source>
        <dbReference type="EMBL" id="GHF17889.1"/>
    </source>
</evidence>
<sequence>MQCTECETIDDYFFATTKFWFFGALEGTTEKLSSLATETELDFTVHSPKIITINVPRSSLDAFLVNLPGTLEGPELGETKVITTSVEQDTITPEDVNRVALVDVLVHRYKGVWLIEALEKNSYESWYQPIVHAENDTNVFAHEALFRLRDDTGGIIPPHAVFTEAEHAGLLFPLDLAARRSAVTCASEANLKGKIFINFNPSAIYDPAYCLRTTQRAIYELGYKPEDIIFEVTETHQAKDINHLKGIIAFYRQAGFGVALDDIGSGWSGLNLLDKLRPDYIKIDMDLIHGIEQDIFKETIVKYLIQIAHTLGIKVIAEGIETYKEAATVKELGADYLQGFFYGKPQSLTPIHK</sequence>
<dbReference type="PROSITE" id="PS50883">
    <property type="entry name" value="EAL"/>
    <property type="match status" value="1"/>
</dbReference>
<dbReference type="Gene3D" id="3.20.20.450">
    <property type="entry name" value="EAL domain"/>
    <property type="match status" value="1"/>
</dbReference>
<gene>
    <name evidence="2" type="ORF">GCM10017044_10450</name>
</gene>
<dbReference type="PANTHER" id="PTHR33121:SF15">
    <property type="entry name" value="BLUE LIGHT- AND TEMPERATURE-REGULATED ANTIREPRESSOR BLUF"/>
    <property type="match status" value="1"/>
</dbReference>
<comment type="caution">
    <text evidence="2">The sequence shown here is derived from an EMBL/GenBank/DDBJ whole genome shotgun (WGS) entry which is preliminary data.</text>
</comment>
<accession>A0A919E6T3</accession>
<dbReference type="EMBL" id="BNCI01000001">
    <property type="protein sequence ID" value="GHF17889.1"/>
    <property type="molecule type" value="Genomic_DNA"/>
</dbReference>
<feature type="domain" description="EAL" evidence="1">
    <location>
        <begin position="107"/>
        <end position="353"/>
    </location>
</feature>
<dbReference type="CDD" id="cd01948">
    <property type="entry name" value="EAL"/>
    <property type="match status" value="1"/>
</dbReference>
<dbReference type="AlphaFoldDB" id="A0A919E6T3"/>
<protein>
    <submittedName>
        <fullName evidence="2">Signal transduction protein</fullName>
    </submittedName>
</protein>